<dbReference type="InterPro" id="IPR027417">
    <property type="entry name" value="P-loop_NTPase"/>
</dbReference>
<dbReference type="EMBL" id="CAFAAB010000112">
    <property type="protein sequence ID" value="CAB4788414.1"/>
    <property type="molecule type" value="Genomic_DNA"/>
</dbReference>
<keyword evidence="2" id="KW-1003">Cell membrane</keyword>
<dbReference type="InterPro" id="IPR051539">
    <property type="entry name" value="T4SS-coupling_protein"/>
</dbReference>
<gene>
    <name evidence="7" type="ORF">UFOPK2958_00978</name>
</gene>
<feature type="domain" description="TraD/TraG TraM recognition site" evidence="6">
    <location>
        <begin position="299"/>
        <end position="405"/>
    </location>
</feature>
<evidence type="ECO:0000256" key="5">
    <source>
        <dbReference type="ARBA" id="ARBA00023136"/>
    </source>
</evidence>
<evidence type="ECO:0000259" key="6">
    <source>
        <dbReference type="Pfam" id="PF12696"/>
    </source>
</evidence>
<dbReference type="CDD" id="cd01127">
    <property type="entry name" value="TrwB_TraG_TraD_VirD4"/>
    <property type="match status" value="2"/>
</dbReference>
<dbReference type="PANTHER" id="PTHR37937">
    <property type="entry name" value="CONJUGATIVE TRANSFER: DNA TRANSPORT"/>
    <property type="match status" value="1"/>
</dbReference>
<dbReference type="Gene3D" id="3.40.50.300">
    <property type="entry name" value="P-loop containing nucleotide triphosphate hydrolases"/>
    <property type="match status" value="1"/>
</dbReference>
<comment type="subcellular location">
    <subcellularLocation>
        <location evidence="1">Cell membrane</location>
        <topology evidence="1">Multi-pass membrane protein</topology>
    </subcellularLocation>
</comment>
<dbReference type="Pfam" id="PF12696">
    <property type="entry name" value="TraG-D_C"/>
    <property type="match status" value="1"/>
</dbReference>
<organism evidence="7">
    <name type="scientific">freshwater metagenome</name>
    <dbReference type="NCBI Taxonomy" id="449393"/>
    <lineage>
        <taxon>unclassified sequences</taxon>
        <taxon>metagenomes</taxon>
        <taxon>ecological metagenomes</taxon>
    </lineage>
</organism>
<dbReference type="SUPFAM" id="SSF52540">
    <property type="entry name" value="P-loop containing nucleoside triphosphate hydrolases"/>
    <property type="match status" value="1"/>
</dbReference>
<evidence type="ECO:0000313" key="7">
    <source>
        <dbReference type="EMBL" id="CAB4788414.1"/>
    </source>
</evidence>
<evidence type="ECO:0000256" key="4">
    <source>
        <dbReference type="ARBA" id="ARBA00022989"/>
    </source>
</evidence>
<evidence type="ECO:0000256" key="1">
    <source>
        <dbReference type="ARBA" id="ARBA00004651"/>
    </source>
</evidence>
<keyword evidence="5" id="KW-0472">Membrane</keyword>
<accession>A0A6J6WZ92</accession>
<dbReference type="PANTHER" id="PTHR37937:SF1">
    <property type="entry name" value="CONJUGATIVE TRANSFER: DNA TRANSPORT"/>
    <property type="match status" value="1"/>
</dbReference>
<protein>
    <submittedName>
        <fullName evidence="7">Unannotated protein</fullName>
    </submittedName>
</protein>
<evidence type="ECO:0000256" key="2">
    <source>
        <dbReference type="ARBA" id="ARBA00022475"/>
    </source>
</evidence>
<name>A0A6J6WZ92_9ZZZZ</name>
<dbReference type="InterPro" id="IPR032689">
    <property type="entry name" value="TraG-D_C"/>
</dbReference>
<proteinExistence type="predicted"/>
<sequence length="458" mass="50573">MQNLFVRRTAKVDSFFDQKSSIYECDRYELEMDIGNYLGRGISGDAFSGAERSTLVLGPSRSGKTSALIVPNLLMTMRAAITTSTKDDVVRLLSRARRDVPQLIFDPSGTVATPTGTTAISFSPIRLARTWDGALLTARSLVNARQTFHGSQNRDHWAERASALVAPLMHAAAIQGTSLKNFSRSIDRHNGLEGLEILRAHYSTDHQSIALLEGILATDDRERSGIWSTASGLLDGLRTDATQRTSRYPELDVESFLHSRSQLHIVAPSRHQNIMTPLVVGLIEEVVHRTYQDFHKGARLTLALDELANVAPLPTLPSIISEGGGQGVITMACLQDLSQARARWGVSGESFLSLFPTSLVLPGIADRPTLELLSALGGRNHRSQISHSLGRRGRVSGGMRSEREQIRLTPSDVAHGRQGMALGLGPTKEMEWIRLTPYFREERFARYLERSIERGRSR</sequence>
<reference evidence="7" key="1">
    <citation type="submission" date="2020-05" db="EMBL/GenBank/DDBJ databases">
        <authorList>
            <person name="Chiriac C."/>
            <person name="Salcher M."/>
            <person name="Ghai R."/>
            <person name="Kavagutti S V."/>
        </authorList>
    </citation>
    <scope>NUCLEOTIDE SEQUENCE</scope>
</reference>
<keyword evidence="3" id="KW-0812">Transmembrane</keyword>
<dbReference type="AlphaFoldDB" id="A0A6J6WZ92"/>
<evidence type="ECO:0000256" key="3">
    <source>
        <dbReference type="ARBA" id="ARBA00022692"/>
    </source>
</evidence>
<keyword evidence="4" id="KW-1133">Transmembrane helix</keyword>
<dbReference type="GO" id="GO:0005886">
    <property type="term" value="C:plasma membrane"/>
    <property type="evidence" value="ECO:0007669"/>
    <property type="project" value="UniProtKB-SubCell"/>
</dbReference>